<evidence type="ECO:0000313" key="2">
    <source>
        <dbReference type="Proteomes" id="UP000317835"/>
    </source>
</evidence>
<dbReference type="SUPFAM" id="SSF88713">
    <property type="entry name" value="Glycoside hydrolase/deacetylase"/>
    <property type="match status" value="1"/>
</dbReference>
<name>A0A518HB06_9BACT</name>
<evidence type="ECO:0000313" key="1">
    <source>
        <dbReference type="EMBL" id="QDV37997.1"/>
    </source>
</evidence>
<dbReference type="Proteomes" id="UP000317835">
    <property type="component" value="Chromosome"/>
</dbReference>
<accession>A0A518HB06</accession>
<dbReference type="GO" id="GO:0005975">
    <property type="term" value="P:carbohydrate metabolic process"/>
    <property type="evidence" value="ECO:0007669"/>
    <property type="project" value="InterPro"/>
</dbReference>
<dbReference type="RefSeq" id="WP_231749302.1">
    <property type="nucleotide sequence ID" value="NZ_CP036426.1"/>
</dbReference>
<dbReference type="EMBL" id="CP036426">
    <property type="protein sequence ID" value="QDV37997.1"/>
    <property type="molecule type" value="Genomic_DNA"/>
</dbReference>
<dbReference type="PANTHER" id="PTHR30292:SF0">
    <property type="entry name" value="5-OXOPROLINASE SUBUNIT A"/>
    <property type="match status" value="1"/>
</dbReference>
<organism evidence="1 2">
    <name type="scientific">Tautonia plasticadhaerens</name>
    <dbReference type="NCBI Taxonomy" id="2527974"/>
    <lineage>
        <taxon>Bacteria</taxon>
        <taxon>Pseudomonadati</taxon>
        <taxon>Planctomycetota</taxon>
        <taxon>Planctomycetia</taxon>
        <taxon>Isosphaerales</taxon>
        <taxon>Isosphaeraceae</taxon>
        <taxon>Tautonia</taxon>
    </lineage>
</organism>
<gene>
    <name evidence="1" type="ORF">ElP_59440</name>
</gene>
<protein>
    <submittedName>
        <fullName evidence="1">LamB/YcsF family protein</fullName>
    </submittedName>
</protein>
<dbReference type="Gene3D" id="3.20.20.370">
    <property type="entry name" value="Glycoside hydrolase/deacetylase"/>
    <property type="match status" value="1"/>
</dbReference>
<dbReference type="CDD" id="cd10787">
    <property type="entry name" value="LamB_YcsF_like"/>
    <property type="match status" value="1"/>
</dbReference>
<sequence length="242" mass="25776">MIVPSSHRALAIDLNADLGEGFPDDEALLDRVSSAVICCGAHAGGREVSLRTIEAARGRGVAIGAHPGFPDREGFGRRERAATREEVREVVREQLDRFEAWAAEAGAVVRFVKPHGALYNQAQRDPTIADGVIAALIGRNLPILGLPGGVLEEKARASGLRFVPEGFADRRTRDDGSLVPRSEPGAVIEDPAEVVAQVLALVDRGRVETICLHGDDPRAVALADRIRSALSGAGVVVRSFEE</sequence>
<dbReference type="InterPro" id="IPR011330">
    <property type="entry name" value="Glyco_hydro/deAcase_b/a-brl"/>
</dbReference>
<proteinExistence type="predicted"/>
<dbReference type="Pfam" id="PF03746">
    <property type="entry name" value="LamB_YcsF"/>
    <property type="match status" value="1"/>
</dbReference>
<dbReference type="KEGG" id="tpla:ElP_59440"/>
<dbReference type="InterPro" id="IPR005501">
    <property type="entry name" value="LamB/YcsF/PxpA-like"/>
</dbReference>
<dbReference type="PANTHER" id="PTHR30292">
    <property type="entry name" value="UNCHARACTERIZED PROTEIN YBGL-RELATED"/>
    <property type="match status" value="1"/>
</dbReference>
<keyword evidence="2" id="KW-1185">Reference proteome</keyword>
<dbReference type="NCBIfam" id="NF003814">
    <property type="entry name" value="PRK05406.1-3"/>
    <property type="match status" value="1"/>
</dbReference>
<dbReference type="AlphaFoldDB" id="A0A518HB06"/>
<reference evidence="1 2" key="1">
    <citation type="submission" date="2019-02" db="EMBL/GenBank/DDBJ databases">
        <title>Deep-cultivation of Planctomycetes and their phenomic and genomic characterization uncovers novel biology.</title>
        <authorList>
            <person name="Wiegand S."/>
            <person name="Jogler M."/>
            <person name="Boedeker C."/>
            <person name="Pinto D."/>
            <person name="Vollmers J."/>
            <person name="Rivas-Marin E."/>
            <person name="Kohn T."/>
            <person name="Peeters S.H."/>
            <person name="Heuer A."/>
            <person name="Rast P."/>
            <person name="Oberbeckmann S."/>
            <person name="Bunk B."/>
            <person name="Jeske O."/>
            <person name="Meyerdierks A."/>
            <person name="Storesund J.E."/>
            <person name="Kallscheuer N."/>
            <person name="Luecker S."/>
            <person name="Lage O.M."/>
            <person name="Pohl T."/>
            <person name="Merkel B.J."/>
            <person name="Hornburger P."/>
            <person name="Mueller R.-W."/>
            <person name="Bruemmer F."/>
            <person name="Labrenz M."/>
            <person name="Spormann A.M."/>
            <person name="Op den Camp H."/>
            <person name="Overmann J."/>
            <person name="Amann R."/>
            <person name="Jetten M.S.M."/>
            <person name="Mascher T."/>
            <person name="Medema M.H."/>
            <person name="Devos D.P."/>
            <person name="Kaster A.-K."/>
            <person name="Ovreas L."/>
            <person name="Rohde M."/>
            <person name="Galperin M.Y."/>
            <person name="Jogler C."/>
        </authorList>
    </citation>
    <scope>NUCLEOTIDE SEQUENCE [LARGE SCALE GENOMIC DNA]</scope>
    <source>
        <strain evidence="1 2">ElP</strain>
    </source>
</reference>